<dbReference type="EMBL" id="JAHKKG010000002">
    <property type="protein sequence ID" value="MBU2663529.1"/>
    <property type="molecule type" value="Genomic_DNA"/>
</dbReference>
<evidence type="ECO:0000256" key="4">
    <source>
        <dbReference type="SAM" id="MobiDB-lite"/>
    </source>
</evidence>
<evidence type="ECO:0000256" key="2">
    <source>
        <dbReference type="ARBA" id="ARBA00023125"/>
    </source>
</evidence>
<keyword evidence="3" id="KW-0804">Transcription</keyword>
<dbReference type="Pfam" id="PF13377">
    <property type="entry name" value="Peripla_BP_3"/>
    <property type="match status" value="1"/>
</dbReference>
<evidence type="ECO:0000256" key="1">
    <source>
        <dbReference type="ARBA" id="ARBA00023015"/>
    </source>
</evidence>
<dbReference type="SUPFAM" id="SSF47413">
    <property type="entry name" value="lambda repressor-like DNA-binding domains"/>
    <property type="match status" value="1"/>
</dbReference>
<evidence type="ECO:0000313" key="7">
    <source>
        <dbReference type="Proteomes" id="UP001519654"/>
    </source>
</evidence>
<proteinExistence type="predicted"/>
<name>A0ABS5YLC3_9ACTN</name>
<evidence type="ECO:0000256" key="3">
    <source>
        <dbReference type="ARBA" id="ARBA00023163"/>
    </source>
</evidence>
<dbReference type="CDD" id="cd01392">
    <property type="entry name" value="HTH_LacI"/>
    <property type="match status" value="1"/>
</dbReference>
<keyword evidence="7" id="KW-1185">Reference proteome</keyword>
<evidence type="ECO:0000259" key="5">
    <source>
        <dbReference type="PROSITE" id="PS50932"/>
    </source>
</evidence>
<dbReference type="RefSeq" id="WP_215785446.1">
    <property type="nucleotide sequence ID" value="NZ_JAHKKG010000002.1"/>
</dbReference>
<dbReference type="CDD" id="cd06267">
    <property type="entry name" value="PBP1_LacI_sugar_binding-like"/>
    <property type="match status" value="1"/>
</dbReference>
<feature type="domain" description="HTH lacI-type" evidence="5">
    <location>
        <begin position="6"/>
        <end position="60"/>
    </location>
</feature>
<dbReference type="SMART" id="SM00354">
    <property type="entry name" value="HTH_LACI"/>
    <property type="match status" value="1"/>
</dbReference>
<dbReference type="PANTHER" id="PTHR30146:SF109">
    <property type="entry name" value="HTH-TYPE TRANSCRIPTIONAL REGULATOR GALS"/>
    <property type="match status" value="1"/>
</dbReference>
<dbReference type="Proteomes" id="UP001519654">
    <property type="component" value="Unassembled WGS sequence"/>
</dbReference>
<dbReference type="Gene3D" id="1.10.260.40">
    <property type="entry name" value="lambda repressor-like DNA-binding domains"/>
    <property type="match status" value="1"/>
</dbReference>
<dbReference type="Pfam" id="PF00356">
    <property type="entry name" value="LacI"/>
    <property type="match status" value="1"/>
</dbReference>
<accession>A0ABS5YLC3</accession>
<comment type="caution">
    <text evidence="6">The sequence shown here is derived from an EMBL/GenBank/DDBJ whole genome shotgun (WGS) entry which is preliminary data.</text>
</comment>
<gene>
    <name evidence="6" type="ORF">KOI35_08430</name>
</gene>
<feature type="region of interest" description="Disordered" evidence="4">
    <location>
        <begin position="1"/>
        <end position="34"/>
    </location>
</feature>
<evidence type="ECO:0000313" key="6">
    <source>
        <dbReference type="EMBL" id="MBU2663529.1"/>
    </source>
</evidence>
<dbReference type="PANTHER" id="PTHR30146">
    <property type="entry name" value="LACI-RELATED TRANSCRIPTIONAL REPRESSOR"/>
    <property type="match status" value="1"/>
</dbReference>
<dbReference type="InterPro" id="IPR000843">
    <property type="entry name" value="HTH_LacI"/>
</dbReference>
<dbReference type="PROSITE" id="PS00356">
    <property type="entry name" value="HTH_LACI_1"/>
    <property type="match status" value="1"/>
</dbReference>
<organism evidence="6 7">
    <name type="scientific">Paractinoplanes bogorensis</name>
    <dbReference type="NCBI Taxonomy" id="1610840"/>
    <lineage>
        <taxon>Bacteria</taxon>
        <taxon>Bacillati</taxon>
        <taxon>Actinomycetota</taxon>
        <taxon>Actinomycetes</taxon>
        <taxon>Micromonosporales</taxon>
        <taxon>Micromonosporaceae</taxon>
        <taxon>Paractinoplanes</taxon>
    </lineage>
</organism>
<dbReference type="SUPFAM" id="SSF53822">
    <property type="entry name" value="Periplasmic binding protein-like I"/>
    <property type="match status" value="1"/>
</dbReference>
<dbReference type="InterPro" id="IPR046335">
    <property type="entry name" value="LacI/GalR-like_sensor"/>
</dbReference>
<dbReference type="InterPro" id="IPR010982">
    <property type="entry name" value="Lambda_DNA-bd_dom_sf"/>
</dbReference>
<dbReference type="PROSITE" id="PS50932">
    <property type="entry name" value="HTH_LACI_2"/>
    <property type="match status" value="1"/>
</dbReference>
<protein>
    <submittedName>
        <fullName evidence="6">LacI family transcriptional regulator</fullName>
    </submittedName>
</protein>
<dbReference type="PRINTS" id="PR00036">
    <property type="entry name" value="HTHLACI"/>
</dbReference>
<dbReference type="Gene3D" id="3.40.50.2300">
    <property type="match status" value="2"/>
</dbReference>
<sequence length="335" mass="35687">MSKAKPTIKDVADRAGVSRSAVSRVMNNEPGASPPVRERVRRAMAELGHVPDQTARALASGRQRAVDVVAVTHGPAIGWLGSHPYYSRVLAGVTDALQGTDVQVRIQVIARPDDLDAADAIATRASVGMVLTDVPAAMTLRLQQQCRRVVSLSATSSLVASIDADNTGGAYAAVEYLHSLGRRHIAEIYGPEQSADARQRRAGYRQATQALNLPTLADGGNFRREDGYAAAQRLLEKHPEIDAMFVSCDLMAAGAVQAITASGRRVPYDVSVVGFDDSIAAVCANPPLTTMRMPVEQMAAAATRLLLDGDVPPSYRQCLPVTLVPRESTARRPSA</sequence>
<keyword evidence="2" id="KW-0238">DNA-binding</keyword>
<dbReference type="InterPro" id="IPR028082">
    <property type="entry name" value="Peripla_BP_I"/>
</dbReference>
<reference evidence="6 7" key="1">
    <citation type="submission" date="2021-06" db="EMBL/GenBank/DDBJ databases">
        <title>Actinoplanes lichenicola sp. nov., and Actinoplanes ovalisporus sp. nov., isolated from lichen in Thailand.</title>
        <authorList>
            <person name="Saeng-In P."/>
            <person name="Kanchanasin P."/>
            <person name="Yuki M."/>
            <person name="Kudo T."/>
            <person name="Ohkuma M."/>
            <person name="Phongsopitanun W."/>
            <person name="Tanasupawat S."/>
        </authorList>
    </citation>
    <scope>NUCLEOTIDE SEQUENCE [LARGE SCALE GENOMIC DNA]</scope>
    <source>
        <strain evidence="6 7">NBRC 110975</strain>
    </source>
</reference>
<keyword evidence="1" id="KW-0805">Transcription regulation</keyword>